<dbReference type="AlphaFoldDB" id="A0A6J4HX10"/>
<dbReference type="InterPro" id="IPR014748">
    <property type="entry name" value="Enoyl-CoA_hydra_C"/>
</dbReference>
<evidence type="ECO:0000313" key="2">
    <source>
        <dbReference type="EMBL" id="CAA9235231.1"/>
    </source>
</evidence>
<dbReference type="CDD" id="cd06558">
    <property type="entry name" value="crotonase-like"/>
    <property type="match status" value="1"/>
</dbReference>
<dbReference type="Gene3D" id="1.10.12.10">
    <property type="entry name" value="Lyase 2-enoyl-coa Hydratase, Chain A, domain 2"/>
    <property type="match status" value="1"/>
</dbReference>
<dbReference type="Pfam" id="PF00378">
    <property type="entry name" value="ECH_1"/>
    <property type="match status" value="1"/>
</dbReference>
<dbReference type="SUPFAM" id="SSF52096">
    <property type="entry name" value="ClpP/crotonase"/>
    <property type="match status" value="1"/>
</dbReference>
<protein>
    <submittedName>
        <fullName evidence="2">Enoyl-CoA hydratase</fullName>
        <ecNumber evidence="2">4.2.1.17</ecNumber>
    </submittedName>
</protein>
<reference evidence="2" key="1">
    <citation type="submission" date="2020-02" db="EMBL/GenBank/DDBJ databases">
        <authorList>
            <person name="Meier V. D."/>
        </authorList>
    </citation>
    <scope>NUCLEOTIDE SEQUENCE</scope>
    <source>
        <strain evidence="2">AVDCRST_MAG95</strain>
    </source>
</reference>
<dbReference type="EMBL" id="CADCTJ010000370">
    <property type="protein sequence ID" value="CAA9235231.1"/>
    <property type="molecule type" value="Genomic_DNA"/>
</dbReference>
<evidence type="ECO:0000256" key="1">
    <source>
        <dbReference type="ARBA" id="ARBA00005254"/>
    </source>
</evidence>
<gene>
    <name evidence="2" type="ORF">AVDCRST_MAG95-1188</name>
</gene>
<dbReference type="PANTHER" id="PTHR43459:SF1">
    <property type="entry name" value="EG:BACN32G11.4 PROTEIN"/>
    <property type="match status" value="1"/>
</dbReference>
<accession>A0A6J4HX10</accession>
<dbReference type="GO" id="GO:0004300">
    <property type="term" value="F:enoyl-CoA hydratase activity"/>
    <property type="evidence" value="ECO:0007669"/>
    <property type="project" value="UniProtKB-EC"/>
</dbReference>
<proteinExistence type="inferred from homology"/>
<organism evidence="2">
    <name type="scientific">uncultured Adhaeribacter sp</name>
    <dbReference type="NCBI Taxonomy" id="448109"/>
    <lineage>
        <taxon>Bacteria</taxon>
        <taxon>Pseudomonadati</taxon>
        <taxon>Bacteroidota</taxon>
        <taxon>Cytophagia</taxon>
        <taxon>Cytophagales</taxon>
        <taxon>Hymenobacteraceae</taxon>
        <taxon>Adhaeribacter</taxon>
        <taxon>environmental samples</taxon>
    </lineage>
</organism>
<dbReference type="Gene3D" id="3.90.226.10">
    <property type="entry name" value="2-enoyl-CoA Hydratase, Chain A, domain 1"/>
    <property type="match status" value="1"/>
</dbReference>
<dbReference type="PANTHER" id="PTHR43459">
    <property type="entry name" value="ENOYL-COA HYDRATASE"/>
    <property type="match status" value="1"/>
</dbReference>
<comment type="similarity">
    <text evidence="1">Belongs to the enoyl-CoA hydratase/isomerase family.</text>
</comment>
<dbReference type="InterPro" id="IPR001753">
    <property type="entry name" value="Enoyl-CoA_hydra/iso"/>
</dbReference>
<dbReference type="InterPro" id="IPR029045">
    <property type="entry name" value="ClpP/crotonase-like_dom_sf"/>
</dbReference>
<name>A0A6J4HX10_9BACT</name>
<dbReference type="EC" id="4.2.1.17" evidence="2"/>
<keyword evidence="2" id="KW-0456">Lyase</keyword>
<sequence length="259" mass="27972">MYETILFELTGSIATITLNRPDVFNAVNEKLTYELQDALKQVAKNDEMRALIFTGTGKAFCAGQDLKEAAGLENRSLSESLHKRYNPVIRAMRDLPKPIICKLNGIAAGAGCSLALACDVIVASEAASLTELFINIGLVPDSGSSFFLPRMVGSLKAFELCTLGTKISAHDALELGLVNQVVTAEGLDKVVNQLAARYAAAPTKAIGLIKKMLQKSTASTLDQMLEYEAYCQEIAGKTEDFREGVTAFLEKRAPQFTGK</sequence>